<dbReference type="EMBL" id="BMZA01000005">
    <property type="protein sequence ID" value="GGZ03886.1"/>
    <property type="molecule type" value="Genomic_DNA"/>
</dbReference>
<sequence>MVDPAFALGLIRRIENTGTDMAYRVTPGTEQDDIVAQLRDFLHDCVSSAPAEEGDRLREAGFLLAGMDAERNRDMPARVEALLQSGGGESAALALIGRDSPFMVSRGPNGRCLASLFGSDAGEEIVAEGATVALALLAAFASAMVSRIESDTFGGPFGEGIARASVRLH</sequence>
<reference evidence="1" key="1">
    <citation type="journal article" date="2014" name="Int. J. Syst. Evol. Microbiol.">
        <title>Complete genome sequence of Corynebacterium casei LMG S-19264T (=DSM 44701T), isolated from a smear-ripened cheese.</title>
        <authorList>
            <consortium name="US DOE Joint Genome Institute (JGI-PGF)"/>
            <person name="Walter F."/>
            <person name="Albersmeier A."/>
            <person name="Kalinowski J."/>
            <person name="Ruckert C."/>
        </authorList>
    </citation>
    <scope>NUCLEOTIDE SEQUENCE</scope>
    <source>
        <strain evidence="1">KCTC 32255</strain>
    </source>
</reference>
<reference evidence="1" key="2">
    <citation type="submission" date="2020-09" db="EMBL/GenBank/DDBJ databases">
        <authorList>
            <person name="Sun Q."/>
            <person name="Kim S."/>
        </authorList>
    </citation>
    <scope>NUCLEOTIDE SEQUENCE</scope>
    <source>
        <strain evidence="1">KCTC 32255</strain>
    </source>
</reference>
<keyword evidence="2" id="KW-1185">Reference proteome</keyword>
<organism evidence="1 2">
    <name type="scientific">Novosphingobium colocasiae</name>
    <dbReference type="NCBI Taxonomy" id="1256513"/>
    <lineage>
        <taxon>Bacteria</taxon>
        <taxon>Pseudomonadati</taxon>
        <taxon>Pseudomonadota</taxon>
        <taxon>Alphaproteobacteria</taxon>
        <taxon>Sphingomonadales</taxon>
        <taxon>Sphingomonadaceae</taxon>
        <taxon>Novosphingobium</taxon>
    </lineage>
</organism>
<proteinExistence type="predicted"/>
<accession>A0A918PG48</accession>
<evidence type="ECO:0000313" key="2">
    <source>
        <dbReference type="Proteomes" id="UP000648075"/>
    </source>
</evidence>
<dbReference type="Proteomes" id="UP000648075">
    <property type="component" value="Unassembled WGS sequence"/>
</dbReference>
<comment type="caution">
    <text evidence="1">The sequence shown here is derived from an EMBL/GenBank/DDBJ whole genome shotgun (WGS) entry which is preliminary data.</text>
</comment>
<dbReference type="AlphaFoldDB" id="A0A918PG48"/>
<gene>
    <name evidence="1" type="ORF">GCM10011614_18610</name>
</gene>
<name>A0A918PG48_9SPHN</name>
<evidence type="ECO:0000313" key="1">
    <source>
        <dbReference type="EMBL" id="GGZ03886.1"/>
    </source>
</evidence>
<protein>
    <submittedName>
        <fullName evidence="1">Uncharacterized protein</fullName>
    </submittedName>
</protein>